<name>A0A1H3DHA7_9RHOB</name>
<accession>A0A1H3DHA7</accession>
<evidence type="ECO:0000313" key="1">
    <source>
        <dbReference type="EMBL" id="SDX65872.1"/>
    </source>
</evidence>
<evidence type="ECO:0000313" key="2">
    <source>
        <dbReference type="Proteomes" id="UP000199541"/>
    </source>
</evidence>
<gene>
    <name evidence="1" type="ORF">SAMN05444006_12316</name>
</gene>
<dbReference type="SUPFAM" id="SSF56059">
    <property type="entry name" value="Glutathione synthetase ATP-binding domain-like"/>
    <property type="match status" value="1"/>
</dbReference>
<organism evidence="1 2">
    <name type="scientific">Allgaiera indica</name>
    <dbReference type="NCBI Taxonomy" id="765699"/>
    <lineage>
        <taxon>Bacteria</taxon>
        <taxon>Pseudomonadati</taxon>
        <taxon>Pseudomonadota</taxon>
        <taxon>Alphaproteobacteria</taxon>
        <taxon>Rhodobacterales</taxon>
        <taxon>Paracoccaceae</taxon>
        <taxon>Allgaiera</taxon>
    </lineage>
</organism>
<dbReference type="EMBL" id="FNOB01000023">
    <property type="protein sequence ID" value="SDX65872.1"/>
    <property type="molecule type" value="Genomic_DNA"/>
</dbReference>
<reference evidence="1 2" key="1">
    <citation type="submission" date="2016-10" db="EMBL/GenBank/DDBJ databases">
        <authorList>
            <person name="Varghese N."/>
            <person name="Submissions S."/>
        </authorList>
    </citation>
    <scope>NUCLEOTIDE SEQUENCE [LARGE SCALE GENOMIC DNA]</scope>
    <source>
        <strain evidence="1 2">DSM 24802</strain>
    </source>
</reference>
<evidence type="ECO:0008006" key="3">
    <source>
        <dbReference type="Google" id="ProtNLM"/>
    </source>
</evidence>
<dbReference type="Proteomes" id="UP000199541">
    <property type="component" value="Unassembled WGS sequence"/>
</dbReference>
<sequence>MANSMPVRALLGTSSWSPVALRGPIVLLGKTFRARASKLPPNDIGTGGCGVMRGDRDDLAVTGAGAGARGTEPVTLGMAAVARRVFEGRDLQPLFDAMIARLDADPTDAAALMDLATILQSHGRTDEAAALRAEAVALSPTFATPHGDGSGPRLLALVTPGDFMSNTPVDFLLSGSDVTLLTHHVDETIESLTDLPPHDALLMGVAEAPAHRATLARLDAIRESYRGRMLNGNPARIAGLTRDGVSRLLADIPGVLCPATLRAERAALAAVAAGAPLEGLHPGLCWPLVLRPVGTHAGEGMERVLDHHHLGAILMVNEAHTFYLAPFVEYIGKQGLYAKARVVLIGGRPYPVHLALSDHWIVHYLSAAMSGNTDRRDAEREWFETFDDEGGFAHRHAAAFAAMQARVGLDYWGLDCAETADGRLLVFEIDTALIVHDMDDAETFPYKRPAVHRLFRAFRDLAFGA</sequence>
<dbReference type="InterPro" id="IPR011990">
    <property type="entry name" value="TPR-like_helical_dom_sf"/>
</dbReference>
<keyword evidence="2" id="KW-1185">Reference proteome</keyword>
<protein>
    <recommendedName>
        <fullName evidence="3">Tetratricopeptide repeat-containing protein</fullName>
    </recommendedName>
</protein>
<comment type="caution">
    <text evidence="1">The sequence shown here is derived from an EMBL/GenBank/DDBJ whole genome shotgun (WGS) entry which is preliminary data.</text>
</comment>
<proteinExistence type="predicted"/>
<dbReference type="SUPFAM" id="SSF48452">
    <property type="entry name" value="TPR-like"/>
    <property type="match status" value="1"/>
</dbReference>